<dbReference type="InterPro" id="IPR036928">
    <property type="entry name" value="AS_sf"/>
</dbReference>
<comment type="caution">
    <text evidence="3">The sequence shown here is derived from an EMBL/GenBank/DDBJ whole genome shotgun (WGS) entry which is preliminary data.</text>
</comment>
<protein>
    <submittedName>
        <fullName evidence="3">Amidase</fullName>
    </submittedName>
</protein>
<evidence type="ECO:0000256" key="1">
    <source>
        <dbReference type="SAM" id="MobiDB-lite"/>
    </source>
</evidence>
<dbReference type="AlphaFoldDB" id="A0A9P9E3F2"/>
<dbReference type="SUPFAM" id="SSF75304">
    <property type="entry name" value="Amidase signature (AS) enzymes"/>
    <property type="match status" value="1"/>
</dbReference>
<dbReference type="InterPro" id="IPR023631">
    <property type="entry name" value="Amidase_dom"/>
</dbReference>
<gene>
    <name evidence="3" type="ORF">B0J13DRAFT_133872</name>
</gene>
<dbReference type="OrthoDB" id="6428749at2759"/>
<dbReference type="Proteomes" id="UP000717696">
    <property type="component" value="Unassembled WGS sequence"/>
</dbReference>
<name>A0A9P9E3F2_9HYPO</name>
<evidence type="ECO:0000313" key="3">
    <source>
        <dbReference type="EMBL" id="KAH7129959.1"/>
    </source>
</evidence>
<accession>A0A9P9E3F2</accession>
<dbReference type="PANTHER" id="PTHR42678">
    <property type="entry name" value="AMIDASE"/>
    <property type="match status" value="1"/>
</dbReference>
<dbReference type="EMBL" id="JAGMUU010000020">
    <property type="protein sequence ID" value="KAH7129959.1"/>
    <property type="molecule type" value="Genomic_DNA"/>
</dbReference>
<organism evidence="3 4">
    <name type="scientific">Dactylonectria estremocensis</name>
    <dbReference type="NCBI Taxonomy" id="1079267"/>
    <lineage>
        <taxon>Eukaryota</taxon>
        <taxon>Fungi</taxon>
        <taxon>Dikarya</taxon>
        <taxon>Ascomycota</taxon>
        <taxon>Pezizomycotina</taxon>
        <taxon>Sordariomycetes</taxon>
        <taxon>Hypocreomycetidae</taxon>
        <taxon>Hypocreales</taxon>
        <taxon>Nectriaceae</taxon>
        <taxon>Dactylonectria</taxon>
    </lineage>
</organism>
<feature type="domain" description="Amidase" evidence="2">
    <location>
        <begin position="28"/>
        <end position="420"/>
    </location>
</feature>
<keyword evidence="4" id="KW-1185">Reference proteome</keyword>
<sequence>MASPELYGLTASEVQRRIQSNELLLEDYVQSLLARYRARDKDVNAWACIEPENVLKQARQLDQIPPEKRGRLHGFVIGVKDVMLTKDLPTGYNSQAHTTDGPLLDASSVAILRRNGALIMGKTRTTEFAATTVGPGTKNPHDPSRSPGGSSSGTGAGVADKQIPIGLGTQTVGSVIRPSSFNGIFGLKPTWNAISAEGQKVSSVTLDTFGFMGRSIEDLQALADVFSLRDDELPKPVHLKKARFALVKTPVWPKAGPGTIAAMERAAQILKDAGATVEEVTLPSEFDNLLSLQNQVLQAEAGVAFYREYNTTRDKMSDKLVDMARNIDTCSKKDFLRAFDTIASLRPKIDEIADRYTAILTPSTVDVAPVGIEWTGSSDFNGIWTALHTPVLNVPGLGGENGMPVGISFVTSRYRDQHLLQVGKAVGPLFADKGGWKSDL</sequence>
<evidence type="ECO:0000313" key="4">
    <source>
        <dbReference type="Proteomes" id="UP000717696"/>
    </source>
</evidence>
<evidence type="ECO:0000259" key="2">
    <source>
        <dbReference type="Pfam" id="PF01425"/>
    </source>
</evidence>
<proteinExistence type="predicted"/>
<dbReference type="Gene3D" id="3.90.1300.10">
    <property type="entry name" value="Amidase signature (AS) domain"/>
    <property type="match status" value="1"/>
</dbReference>
<dbReference type="Pfam" id="PF01425">
    <property type="entry name" value="Amidase"/>
    <property type="match status" value="1"/>
</dbReference>
<reference evidence="3" key="1">
    <citation type="journal article" date="2021" name="Nat. Commun.">
        <title>Genetic determinants of endophytism in the Arabidopsis root mycobiome.</title>
        <authorList>
            <person name="Mesny F."/>
            <person name="Miyauchi S."/>
            <person name="Thiergart T."/>
            <person name="Pickel B."/>
            <person name="Atanasova L."/>
            <person name="Karlsson M."/>
            <person name="Huettel B."/>
            <person name="Barry K.W."/>
            <person name="Haridas S."/>
            <person name="Chen C."/>
            <person name="Bauer D."/>
            <person name="Andreopoulos W."/>
            <person name="Pangilinan J."/>
            <person name="LaButti K."/>
            <person name="Riley R."/>
            <person name="Lipzen A."/>
            <person name="Clum A."/>
            <person name="Drula E."/>
            <person name="Henrissat B."/>
            <person name="Kohler A."/>
            <person name="Grigoriev I.V."/>
            <person name="Martin F.M."/>
            <person name="Hacquard S."/>
        </authorList>
    </citation>
    <scope>NUCLEOTIDE SEQUENCE</scope>
    <source>
        <strain evidence="3">MPI-CAGE-AT-0021</strain>
    </source>
</reference>
<dbReference type="PANTHER" id="PTHR42678:SF2">
    <property type="entry name" value="AMIDASE FAMILY PROTEIN (AFU_ORTHOLOGUE AFUA_6G14410)"/>
    <property type="match status" value="1"/>
</dbReference>
<feature type="region of interest" description="Disordered" evidence="1">
    <location>
        <begin position="129"/>
        <end position="160"/>
    </location>
</feature>